<feature type="compositionally biased region" description="Basic and acidic residues" evidence="2">
    <location>
        <begin position="279"/>
        <end position="288"/>
    </location>
</feature>
<comment type="caution">
    <text evidence="4">The sequence shown here is derived from an EMBL/GenBank/DDBJ whole genome shotgun (WGS) entry which is preliminary data.</text>
</comment>
<dbReference type="RefSeq" id="XP_046015612.1">
    <property type="nucleotide sequence ID" value="XM_046149721.1"/>
</dbReference>
<dbReference type="PANTHER" id="PTHR22834">
    <property type="entry name" value="NUCLEAR FUSION PROTEIN FUS2"/>
    <property type="match status" value="1"/>
</dbReference>
<protein>
    <submittedName>
        <fullName evidence="4">RhoGEF domain-containing protein</fullName>
    </submittedName>
</protein>
<gene>
    <name evidence="4" type="ORF">B0I36DRAFT_239864</name>
</gene>
<feature type="region of interest" description="Disordered" evidence="2">
    <location>
        <begin position="1111"/>
        <end position="1218"/>
    </location>
</feature>
<evidence type="ECO:0000313" key="4">
    <source>
        <dbReference type="EMBL" id="KAH7035519.1"/>
    </source>
</evidence>
<feature type="domain" description="DH" evidence="3">
    <location>
        <begin position="249"/>
        <end position="466"/>
    </location>
</feature>
<dbReference type="PROSITE" id="PS50010">
    <property type="entry name" value="DH_2"/>
    <property type="match status" value="1"/>
</dbReference>
<organism evidence="4 5">
    <name type="scientific">Microdochium trichocladiopsis</name>
    <dbReference type="NCBI Taxonomy" id="1682393"/>
    <lineage>
        <taxon>Eukaryota</taxon>
        <taxon>Fungi</taxon>
        <taxon>Dikarya</taxon>
        <taxon>Ascomycota</taxon>
        <taxon>Pezizomycotina</taxon>
        <taxon>Sordariomycetes</taxon>
        <taxon>Xylariomycetidae</taxon>
        <taxon>Xylariales</taxon>
        <taxon>Microdochiaceae</taxon>
        <taxon>Microdochium</taxon>
    </lineage>
</organism>
<dbReference type="GO" id="GO:0005737">
    <property type="term" value="C:cytoplasm"/>
    <property type="evidence" value="ECO:0007669"/>
    <property type="project" value="TreeGrafter"/>
</dbReference>
<proteinExistence type="predicted"/>
<feature type="coiled-coil region" evidence="1">
    <location>
        <begin position="1460"/>
        <end position="1516"/>
    </location>
</feature>
<dbReference type="InterPro" id="IPR035899">
    <property type="entry name" value="DBL_dom_sf"/>
</dbReference>
<dbReference type="Proteomes" id="UP000756346">
    <property type="component" value="Unassembled WGS sequence"/>
</dbReference>
<reference evidence="4" key="1">
    <citation type="journal article" date="2021" name="Nat. Commun.">
        <title>Genetic determinants of endophytism in the Arabidopsis root mycobiome.</title>
        <authorList>
            <person name="Mesny F."/>
            <person name="Miyauchi S."/>
            <person name="Thiergart T."/>
            <person name="Pickel B."/>
            <person name="Atanasova L."/>
            <person name="Karlsson M."/>
            <person name="Huettel B."/>
            <person name="Barry K.W."/>
            <person name="Haridas S."/>
            <person name="Chen C."/>
            <person name="Bauer D."/>
            <person name="Andreopoulos W."/>
            <person name="Pangilinan J."/>
            <person name="LaButti K."/>
            <person name="Riley R."/>
            <person name="Lipzen A."/>
            <person name="Clum A."/>
            <person name="Drula E."/>
            <person name="Henrissat B."/>
            <person name="Kohler A."/>
            <person name="Grigoriev I.V."/>
            <person name="Martin F.M."/>
            <person name="Hacquard S."/>
        </authorList>
    </citation>
    <scope>NUCLEOTIDE SEQUENCE</scope>
    <source>
        <strain evidence="4">MPI-CAGE-CH-0230</strain>
    </source>
</reference>
<feature type="region of interest" description="Disordered" evidence="2">
    <location>
        <begin position="279"/>
        <end position="300"/>
    </location>
</feature>
<dbReference type="GO" id="GO:0005085">
    <property type="term" value="F:guanyl-nucleotide exchange factor activity"/>
    <property type="evidence" value="ECO:0007669"/>
    <property type="project" value="InterPro"/>
</dbReference>
<dbReference type="Gene3D" id="1.20.900.10">
    <property type="entry name" value="Dbl homology (DH) domain"/>
    <property type="match status" value="1"/>
</dbReference>
<keyword evidence="5" id="KW-1185">Reference proteome</keyword>
<dbReference type="InterPro" id="IPR051492">
    <property type="entry name" value="Dynamin-Rho_GEF"/>
</dbReference>
<feature type="region of interest" description="Disordered" evidence="2">
    <location>
        <begin position="1248"/>
        <end position="1354"/>
    </location>
</feature>
<dbReference type="EMBL" id="JAGTJQ010000003">
    <property type="protein sequence ID" value="KAH7035519.1"/>
    <property type="molecule type" value="Genomic_DNA"/>
</dbReference>
<dbReference type="GeneID" id="70179267"/>
<dbReference type="InterPro" id="IPR057454">
    <property type="entry name" value="Bud3_C"/>
</dbReference>
<feature type="region of interest" description="Disordered" evidence="2">
    <location>
        <begin position="334"/>
        <end position="355"/>
    </location>
</feature>
<dbReference type="SUPFAM" id="SSF48065">
    <property type="entry name" value="DBL homology domain (DH-domain)"/>
    <property type="match status" value="1"/>
</dbReference>
<dbReference type="OrthoDB" id="4066896at2759"/>
<evidence type="ECO:0000259" key="3">
    <source>
        <dbReference type="PROSITE" id="PS50010"/>
    </source>
</evidence>
<keyword evidence="1" id="KW-0175">Coiled coil</keyword>
<dbReference type="GO" id="GO:0032955">
    <property type="term" value="P:regulation of division septum assembly"/>
    <property type="evidence" value="ECO:0007669"/>
    <property type="project" value="TreeGrafter"/>
</dbReference>
<name>A0A9P9BTD9_9PEZI</name>
<dbReference type="InterPro" id="IPR000219">
    <property type="entry name" value="DH_dom"/>
</dbReference>
<sequence>MVRVTEELVLTPDHVNLYQATDPLLGHLPVLIFHGPSTTANYTFNSSRVQVHIYSVAGFQCFPRLTISPNSPFYQVVEHLPREFQVDEVYRALAFALSKYFHELPESVKHYVRLQYPSTRGRRPGSGPELFSEHHAAEIAKAMVKADNTAEAVRKVNAALQPQHITSVDIDLVLPPGAVIPLQAGELEDVSEDEDDIIDPTLRQYGMYTGLVKLFGEPIFLPTSRLRRAPSKPSALNRSKSFSKDQKFELRRFMAELVETEERYVAKLNELVKHMADDYRQRARDKSSDSTSPSEADVDKLFPKSSEQILQLNTAFMQELRKVVDDTEAAALADMESGTTSSRVAGASNPASKGKDASGAAAIAKVMLEWFPRFTDCYQSYIRASQNFPQLISSFTAQQSSFSERVAATGEQQLRSIVVEPVQRLPRYSLLIDQIVGCLPITHPALQPMLKARDIIANICSMDDPLTDKPQVTNRLRNMIQSWAVDLEPKGRLITALDFYEVPAPHEVTDSTYENEKDRAGILLLFSDIIVILKKLTDATMTARDLLREIDKPSAEGLLVSMTHAAGGLGSYELAFAGWHNLNHVRFTESSNGSAIWMTSSQEMQGAHASHFVTSTGMTSRFLVLQESYEGKASKWCEDVVKARIEARFPEAEREDPRWTLRSVRMPDTSFSMYAAVFQEGIDQFVEGRGQIAPIRVVIDNERGTKGAPVGHYGVEMCSEVKTMMDQRKVVVITVGLSGKKSTDEIALEDFLPTLSRRIIQLLGTQFQVSNAALCPALVSYHTKVLRSLSVSSRAEKTRSFLSSSPVKYLSSFLGGNSSSLDLSSAPKLQRAVTDDASLLTAASQLSRQNSTREASSLYGSVKSRDNVRFGAEDDRPENPLIRLEQTFTGYMASLQACKGNIVGRMVLNRSAADELLVNEIYNKLQESPYDIEHSSDAGPDVIFAAFDKFVRIAWKEQMGPIITQKALDALQVRASKQVPGEFSDFVRFLFGEMAPQNRRAFTALIKLLADLLDGCGNDSDRGALTLAFAEILVPDRTAANYINLLDRLVDDCDRIFEDHSANLEALLEKHGLNFDTMTLAPRGGKSHSSSLTSNTSSLRKKFGFDTLLRHNSKSESDGRSSVWRTLSKHARNPTAGDIPSLSRASVGRTRSVDHGIIAGPNKLRRPGSRDRPPIAGAFDDAFSALSRPTSSQRLETIGEPEHEGNSAKAARRKRRSSLSDLKTLMAAATLGDDEPLQPLTNMKQTAERFNSTPRPPSPSKIPISPNSLRLKDAQAESTVSPRQKENFGDLFRAEPPPARESPRKGHFKTLSTSQIPTLKPARSTTGDSPGSPPRPSTSPSRPTARLKLQSPQKLRERLQVEKKALEDVDAQLQSELSKISADMAKVNTVASKSTTVDIRKLSASVQSMQERFPQMLSEATGRHTRLQQDMDLLLHASDLKVKEIDQLFKESTAENELLYEKLNSELGKIARLLKSKQREDQAELVKCMKEAGEETSRVKKENARLRREIASLRAAAKASNFGGDA</sequence>
<dbReference type="PANTHER" id="PTHR22834:SF21">
    <property type="entry name" value="GUANYL NUCLEOTIDE EXCHANGE FACTOR, PUTATIVE (AFU_ORTHOLOGUE AFUA_5G11890)-RELATED"/>
    <property type="match status" value="1"/>
</dbReference>
<dbReference type="GO" id="GO:0031991">
    <property type="term" value="P:regulation of actomyosin contractile ring contraction"/>
    <property type="evidence" value="ECO:0007669"/>
    <property type="project" value="TreeGrafter"/>
</dbReference>
<evidence type="ECO:0000256" key="2">
    <source>
        <dbReference type="SAM" id="MobiDB-lite"/>
    </source>
</evidence>
<dbReference type="SMART" id="SM00325">
    <property type="entry name" value="RhoGEF"/>
    <property type="match status" value="1"/>
</dbReference>
<dbReference type="Pfam" id="PF00621">
    <property type="entry name" value="RhoGEF"/>
    <property type="match status" value="1"/>
</dbReference>
<evidence type="ECO:0000313" key="5">
    <source>
        <dbReference type="Proteomes" id="UP000756346"/>
    </source>
</evidence>
<dbReference type="Pfam" id="PF25351">
    <property type="entry name" value="PH_BUD3_C"/>
    <property type="match status" value="1"/>
</dbReference>
<accession>A0A9P9BTD9</accession>
<evidence type="ECO:0000256" key="1">
    <source>
        <dbReference type="SAM" id="Coils"/>
    </source>
</evidence>